<evidence type="ECO:0000313" key="1">
    <source>
        <dbReference type="EMBL" id="AAF24029.1"/>
    </source>
</evidence>
<proteinExistence type="evidence at transcript level"/>
<feature type="non-terminal residue" evidence="1">
    <location>
        <position position="1"/>
    </location>
</feature>
<organism evidence="1">
    <name type="scientific">Homo sapiens</name>
    <name type="common">Human</name>
    <dbReference type="NCBI Taxonomy" id="9606"/>
    <lineage>
        <taxon>Eukaryota</taxon>
        <taxon>Metazoa</taxon>
        <taxon>Chordata</taxon>
        <taxon>Craniata</taxon>
        <taxon>Vertebrata</taxon>
        <taxon>Euteleostomi</taxon>
        <taxon>Mammalia</taxon>
        <taxon>Eutheria</taxon>
        <taxon>Euarchontoglires</taxon>
        <taxon>Primates</taxon>
        <taxon>Haplorrhini</taxon>
        <taxon>Catarrhini</taxon>
        <taxon>Hominidae</taxon>
        <taxon>Homo</taxon>
    </lineage>
</organism>
<reference evidence="1" key="1">
    <citation type="submission" date="1998-09" db="EMBL/GenBank/DDBJ databases">
        <title>Functional prediction of the coding sequences of 50 new genes deduced by analysis of cDNA clones from human fetal liver.</title>
        <authorList>
            <person name="Yu Y."/>
            <person name="Zhang C."/>
            <person name="Luo L."/>
            <person name="Ouyang S."/>
            <person name="Zhang S."/>
            <person name="Li W."/>
            <person name="Wu J."/>
            <person name="Zhou S."/>
            <person name="Liu M."/>
            <person name="He F."/>
        </authorList>
    </citation>
    <scope>NUCLEOTIDE SEQUENCE</scope>
    <source>
        <tissue evidence="1">Liver</tissue>
    </source>
</reference>
<name>Q9UI75_HUMAN</name>
<accession>Q9UI75</accession>
<sequence>RANFSYYEVEEYLPSLKKFSVALRVTEFLLWILADRTLDQEPSVFEHELFQCRTIH</sequence>
<protein>
    <submittedName>
        <fullName evidence="1">PRO0243</fullName>
    </submittedName>
</protein>
<dbReference type="EMBL" id="AF090906">
    <property type="protein sequence ID" value="AAF24029.1"/>
    <property type="molecule type" value="mRNA"/>
</dbReference>
<dbReference type="AlphaFoldDB" id="Q9UI75"/>